<name>A0A1G9UVH0_9PSED</name>
<accession>A0A1G9UVH0</accession>
<evidence type="ECO:0000256" key="1">
    <source>
        <dbReference type="SAM" id="SignalP"/>
    </source>
</evidence>
<proteinExistence type="predicted"/>
<feature type="signal peptide" evidence="1">
    <location>
        <begin position="1"/>
        <end position="17"/>
    </location>
</feature>
<feature type="chain" id="PRO_5009245630" evidence="1">
    <location>
        <begin position="18"/>
        <end position="111"/>
    </location>
</feature>
<evidence type="ECO:0000313" key="5">
    <source>
        <dbReference type="Proteomes" id="UP000748067"/>
    </source>
</evidence>
<dbReference type="Proteomes" id="UP000748067">
    <property type="component" value="Unassembled WGS sequence"/>
</dbReference>
<gene>
    <name evidence="2" type="ORF">PSAN_08910</name>
    <name evidence="3" type="ORF">SAMN04490179_0221</name>
</gene>
<sequence>MRSASKVLWITVCLALAGCGTINTVMREEGVAARELKSQKTYCQSIPWVYSGVGYNFCRLNGDPNPHAAFDGQVNFIPFIFVDSLISGVLDTALLPYTIYRQSTDGSIIIR</sequence>
<dbReference type="Pfam" id="PF07119">
    <property type="entry name" value="DUF1375"/>
    <property type="match status" value="1"/>
</dbReference>
<evidence type="ECO:0000313" key="2">
    <source>
        <dbReference type="EMBL" id="KAF2408495.1"/>
    </source>
</evidence>
<organism evidence="3 4">
    <name type="scientific">Pseudomonas antarctica</name>
    <dbReference type="NCBI Taxonomy" id="219572"/>
    <lineage>
        <taxon>Bacteria</taxon>
        <taxon>Pseudomonadati</taxon>
        <taxon>Pseudomonadota</taxon>
        <taxon>Gammaproteobacteria</taxon>
        <taxon>Pseudomonadales</taxon>
        <taxon>Pseudomonadaceae</taxon>
        <taxon>Pseudomonas</taxon>
    </lineage>
</organism>
<dbReference type="EMBL" id="JXDI01000001">
    <property type="protein sequence ID" value="KAF2408495.1"/>
    <property type="molecule type" value="Genomic_DNA"/>
</dbReference>
<dbReference type="RefSeq" id="WP_083355598.1">
    <property type="nucleotide sequence ID" value="NZ_JBJGXR010000023.1"/>
</dbReference>
<keyword evidence="1" id="KW-0732">Signal</keyword>
<dbReference type="EMBL" id="LT629704">
    <property type="protein sequence ID" value="SDM63809.1"/>
    <property type="molecule type" value="Genomic_DNA"/>
</dbReference>
<dbReference type="AlphaFoldDB" id="A0A1G9UVH0"/>
<dbReference type="Proteomes" id="UP000182470">
    <property type="component" value="Chromosome I"/>
</dbReference>
<dbReference type="PROSITE" id="PS51257">
    <property type="entry name" value="PROKAR_LIPOPROTEIN"/>
    <property type="match status" value="1"/>
</dbReference>
<protein>
    <submittedName>
        <fullName evidence="3">Uncharacterized conserved protein YceK</fullName>
    </submittedName>
</protein>
<dbReference type="OrthoDB" id="8547342at2"/>
<keyword evidence="5" id="KW-1185">Reference proteome</keyword>
<evidence type="ECO:0000313" key="4">
    <source>
        <dbReference type="Proteomes" id="UP000182470"/>
    </source>
</evidence>
<dbReference type="InterPro" id="IPR010780">
    <property type="entry name" value="DUF1375"/>
</dbReference>
<evidence type="ECO:0000313" key="3">
    <source>
        <dbReference type="EMBL" id="SDM63809.1"/>
    </source>
</evidence>
<reference evidence="2 5" key="1">
    <citation type="submission" date="2015-01" db="EMBL/GenBank/DDBJ databases">
        <title>Genome Sequence of Pseudomonas antarctica CMS 35.</title>
        <authorList>
            <person name="Voget S."/>
            <person name="Chow J."/>
            <person name="Daniel R."/>
            <person name="Streit W."/>
        </authorList>
    </citation>
    <scope>NUCLEOTIDE SEQUENCE [LARGE SCALE GENOMIC DNA]</scope>
    <source>
        <strain evidence="2 5">CMS 35</strain>
    </source>
</reference>
<reference evidence="3 4" key="2">
    <citation type="submission" date="2016-10" db="EMBL/GenBank/DDBJ databases">
        <authorList>
            <person name="de Groot N.N."/>
        </authorList>
    </citation>
    <scope>NUCLEOTIDE SEQUENCE [LARGE SCALE GENOMIC DNA]</scope>
    <source>
        <strain evidence="3 4">BS2772</strain>
    </source>
</reference>